<dbReference type="GO" id="GO:0043420">
    <property type="term" value="P:anthranilate metabolic process"/>
    <property type="evidence" value="ECO:0007669"/>
    <property type="project" value="TreeGrafter"/>
</dbReference>
<dbReference type="eggNOG" id="COG3844">
    <property type="taxonomic scope" value="Bacteria"/>
</dbReference>
<keyword evidence="6" id="KW-1185">Reference proteome</keyword>
<evidence type="ECO:0000313" key="6">
    <source>
        <dbReference type="Proteomes" id="UP000004095"/>
    </source>
</evidence>
<dbReference type="SUPFAM" id="SSF53383">
    <property type="entry name" value="PLP-dependent transferases"/>
    <property type="match status" value="1"/>
</dbReference>
<dbReference type="NCBIfam" id="TIGR01814">
    <property type="entry name" value="kynureninase"/>
    <property type="match status" value="1"/>
</dbReference>
<evidence type="ECO:0000256" key="4">
    <source>
        <dbReference type="NCBIfam" id="TIGR01814"/>
    </source>
</evidence>
<evidence type="ECO:0000256" key="2">
    <source>
        <dbReference type="ARBA" id="ARBA00022801"/>
    </source>
</evidence>
<name>A1ZZ20_MICM2</name>
<gene>
    <name evidence="5" type="ORF">M23134_02707</name>
</gene>
<dbReference type="InterPro" id="IPR015422">
    <property type="entry name" value="PyrdxlP-dep_Trfase_small"/>
</dbReference>
<comment type="caution">
    <text evidence="5">The sequence shown here is derived from an EMBL/GenBank/DDBJ whole genome shotgun (WGS) entry which is preliminary data.</text>
</comment>
<dbReference type="EC" id="3.7.1.3" evidence="4"/>
<evidence type="ECO:0000256" key="1">
    <source>
        <dbReference type="ARBA" id="ARBA00022642"/>
    </source>
</evidence>
<dbReference type="EMBL" id="AAWS01000072">
    <property type="protein sequence ID" value="EAY24342.1"/>
    <property type="molecule type" value="Genomic_DNA"/>
</dbReference>
<dbReference type="PANTHER" id="PTHR14084:SF0">
    <property type="entry name" value="KYNURENINASE"/>
    <property type="match status" value="1"/>
</dbReference>
<dbReference type="GO" id="GO:0030429">
    <property type="term" value="F:kynureninase activity"/>
    <property type="evidence" value="ECO:0007669"/>
    <property type="project" value="UniProtKB-UniRule"/>
</dbReference>
<dbReference type="GO" id="GO:0019441">
    <property type="term" value="P:L-tryptophan catabolic process to kynurenine"/>
    <property type="evidence" value="ECO:0007669"/>
    <property type="project" value="TreeGrafter"/>
</dbReference>
<proteinExistence type="predicted"/>
<dbReference type="InterPro" id="IPR010111">
    <property type="entry name" value="Kynureninase"/>
</dbReference>
<organism evidence="5 6">
    <name type="scientific">Microscilla marina ATCC 23134</name>
    <dbReference type="NCBI Taxonomy" id="313606"/>
    <lineage>
        <taxon>Bacteria</taxon>
        <taxon>Pseudomonadati</taxon>
        <taxon>Bacteroidota</taxon>
        <taxon>Cytophagia</taxon>
        <taxon>Cytophagales</taxon>
        <taxon>Microscillaceae</taxon>
        <taxon>Microscilla</taxon>
    </lineage>
</organism>
<keyword evidence="1" id="KW-0662">Pyridine nucleotide biosynthesis</keyword>
<sequence length="269" mass="29920">MVEVSPREGEHTLRTEDIVQTIESLGESVALVMFSGVNYYTGQVFDMDAITKAGHKVGAYVGFDLAHAAGNVALHLHDWNIDFAVWCTYKYLNSSPGGISGVFIHEKNASDTSLPRLAGWWGHNEDERFLMKKGFEAMPNVDGWQLSNAQVLLQAAHLASLQLFAQAGMPQLTAKSKKLTGYLEFVIREVGQNSHYPIEIITPTEARGCQLSLLVPQEGKKLFDYLHTHGVVGDWREPNSIRIAPVPLYNSFEDVYRFGQILKNGIQQG</sequence>
<dbReference type="GO" id="GO:0009435">
    <property type="term" value="P:NAD+ biosynthetic process"/>
    <property type="evidence" value="ECO:0007669"/>
    <property type="project" value="UniProtKB-UniRule"/>
</dbReference>
<dbReference type="Gene3D" id="3.40.640.10">
    <property type="entry name" value="Type I PLP-dependent aspartate aminotransferase-like (Major domain)"/>
    <property type="match status" value="1"/>
</dbReference>
<keyword evidence="2 5" id="KW-0378">Hydrolase</keyword>
<keyword evidence="3" id="KW-0663">Pyridoxal phosphate</keyword>
<dbReference type="Pfam" id="PF22580">
    <property type="entry name" value="KYNU_C"/>
    <property type="match status" value="1"/>
</dbReference>
<reference evidence="5 6" key="1">
    <citation type="submission" date="2007-01" db="EMBL/GenBank/DDBJ databases">
        <authorList>
            <person name="Haygood M."/>
            <person name="Podell S."/>
            <person name="Anderson C."/>
            <person name="Hopkinson B."/>
            <person name="Roe K."/>
            <person name="Barbeau K."/>
            <person name="Gaasterland T."/>
            <person name="Ferriera S."/>
            <person name="Johnson J."/>
            <person name="Kravitz S."/>
            <person name="Beeson K."/>
            <person name="Sutton G."/>
            <person name="Rogers Y.-H."/>
            <person name="Friedman R."/>
            <person name="Frazier M."/>
            <person name="Venter J.C."/>
        </authorList>
    </citation>
    <scope>NUCLEOTIDE SEQUENCE [LARGE SCALE GENOMIC DNA]</scope>
    <source>
        <strain evidence="5 6">ATCC 23134</strain>
    </source>
</reference>
<dbReference type="GO" id="GO:0005737">
    <property type="term" value="C:cytoplasm"/>
    <property type="evidence" value="ECO:0007669"/>
    <property type="project" value="UniProtKB-UniRule"/>
</dbReference>
<dbReference type="Gene3D" id="3.90.1150.10">
    <property type="entry name" value="Aspartate Aminotransferase, domain 1"/>
    <property type="match status" value="1"/>
</dbReference>
<dbReference type="Proteomes" id="UP000004095">
    <property type="component" value="Unassembled WGS sequence"/>
</dbReference>
<dbReference type="InterPro" id="IPR015421">
    <property type="entry name" value="PyrdxlP-dep_Trfase_major"/>
</dbReference>
<dbReference type="GO" id="GO:0030170">
    <property type="term" value="F:pyridoxal phosphate binding"/>
    <property type="evidence" value="ECO:0007669"/>
    <property type="project" value="UniProtKB-UniRule"/>
</dbReference>
<dbReference type="PANTHER" id="PTHR14084">
    <property type="entry name" value="KYNURENINASE"/>
    <property type="match status" value="1"/>
</dbReference>
<dbReference type="InterPro" id="IPR015424">
    <property type="entry name" value="PyrdxlP-dep_Trfase"/>
</dbReference>
<accession>A1ZZ20</accession>
<dbReference type="AlphaFoldDB" id="A1ZZ20"/>
<evidence type="ECO:0000256" key="3">
    <source>
        <dbReference type="ARBA" id="ARBA00022898"/>
    </source>
</evidence>
<evidence type="ECO:0000313" key="5">
    <source>
        <dbReference type="EMBL" id="EAY24342.1"/>
    </source>
</evidence>
<protein>
    <recommendedName>
        <fullName evidence="4">Kynureninase</fullName>
        <ecNumber evidence="4">3.7.1.3</ecNumber>
    </recommendedName>
</protein>